<dbReference type="Gene3D" id="3.40.1170.60">
    <property type="match status" value="1"/>
</dbReference>
<dbReference type="PANTHER" id="PTHR11076">
    <property type="entry name" value="DNA REPAIR POLYMERASE UMUC / TRANSFERASE FAMILY MEMBER"/>
    <property type="match status" value="1"/>
</dbReference>
<reference evidence="3 4" key="1">
    <citation type="submission" date="2016-10" db="EMBL/GenBank/DDBJ databases">
        <authorList>
            <person name="de Groot N.N."/>
        </authorList>
    </citation>
    <scope>NUCLEOTIDE SEQUENCE [LARGE SCALE GENOMIC DNA]</scope>
    <source>
        <strain evidence="3 4">DSM 15230</strain>
    </source>
</reference>
<dbReference type="Proteomes" id="UP000199689">
    <property type="component" value="Unassembled WGS sequence"/>
</dbReference>
<dbReference type="GO" id="GO:0006281">
    <property type="term" value="P:DNA repair"/>
    <property type="evidence" value="ECO:0007669"/>
    <property type="project" value="InterPro"/>
</dbReference>
<accession>A0A1G5VVD1</accession>
<dbReference type="GO" id="GO:0042276">
    <property type="term" value="P:error-prone translesion synthesis"/>
    <property type="evidence" value="ECO:0007669"/>
    <property type="project" value="TreeGrafter"/>
</dbReference>
<dbReference type="RefSeq" id="WP_091364234.1">
    <property type="nucleotide sequence ID" value="NZ_FMXA01000009.1"/>
</dbReference>
<feature type="domain" description="UmuC" evidence="2">
    <location>
        <begin position="6"/>
        <end position="195"/>
    </location>
</feature>
<dbReference type="EMBL" id="FMXA01000009">
    <property type="protein sequence ID" value="SDA49187.1"/>
    <property type="molecule type" value="Genomic_DNA"/>
</dbReference>
<evidence type="ECO:0000313" key="3">
    <source>
        <dbReference type="EMBL" id="SDA49187.1"/>
    </source>
</evidence>
<dbReference type="Gene3D" id="1.10.150.20">
    <property type="entry name" value="5' to 3' exonuclease, C-terminal subdomain"/>
    <property type="match status" value="1"/>
</dbReference>
<dbReference type="PANTHER" id="PTHR11076:SF35">
    <property type="entry name" value="DNA REPAIR PROTEIN HOMOLOG YOBH"/>
    <property type="match status" value="1"/>
</dbReference>
<dbReference type="GO" id="GO:0003684">
    <property type="term" value="F:damaged DNA binding"/>
    <property type="evidence" value="ECO:0007669"/>
    <property type="project" value="InterPro"/>
</dbReference>
<proteinExistence type="inferred from homology"/>
<dbReference type="GO" id="GO:0003887">
    <property type="term" value="F:DNA-directed DNA polymerase activity"/>
    <property type="evidence" value="ECO:0007669"/>
    <property type="project" value="TreeGrafter"/>
</dbReference>
<evidence type="ECO:0000256" key="1">
    <source>
        <dbReference type="ARBA" id="ARBA00010945"/>
    </source>
</evidence>
<dbReference type="STRING" id="209880.SAMN02910343_00870"/>
<comment type="similarity">
    <text evidence="1">Belongs to the DNA polymerase type-Y family.</text>
</comment>
<dbReference type="InterPro" id="IPR043502">
    <property type="entry name" value="DNA/RNA_pol_sf"/>
</dbReference>
<dbReference type="InterPro" id="IPR043128">
    <property type="entry name" value="Rev_trsase/Diguanyl_cyclase"/>
</dbReference>
<keyword evidence="4" id="KW-1185">Reference proteome</keyword>
<dbReference type="InterPro" id="IPR017961">
    <property type="entry name" value="DNA_pol_Y-fam_little_finger"/>
</dbReference>
<evidence type="ECO:0000259" key="2">
    <source>
        <dbReference type="PROSITE" id="PS50173"/>
    </source>
</evidence>
<protein>
    <submittedName>
        <fullName evidence="3">DNA polymerase V</fullName>
    </submittedName>
</protein>
<sequence length="425" mass="47863">MPLCTYVCIDLKSFYASVECVDRGLDPFSTNLVVADPSRGKGALCLAISPAMKALGVRNRCRLFEIPAHMRYITAIPRMQHYIDVSAEIYGIYLQMIAPEDIYVYSIDECFINIAPYLHLYKKTPREMAVFLMDTVRRKTGICATAGIGTNLFLAKVAMDIIAKHVDSHIGLLTEKSFQKTLWHHRPITDIWNIGKGIARRLEKYGVFDLYGVTLLPKSLLYKEFGCNAQFLIDHAWGRESCTLADIHSYQPESHSLSNSQILFSDYTAEDAGLLVHEMSRVLIDELLEKELATQAISLHIGYSHDEALSSGGTRRLASYTDVPSIITSAFTQLYHDKVRRLFPIRRLSLSLDQVIPAANVPVQLSLFENTEQEDKERIREKAIISIKRRFGKNAILRGTDLLPQSTARKRNTLIGGHNAGLCKP</sequence>
<dbReference type="Pfam" id="PF11799">
    <property type="entry name" value="IMS_C"/>
    <property type="match status" value="1"/>
</dbReference>
<dbReference type="Gene3D" id="3.30.70.270">
    <property type="match status" value="1"/>
</dbReference>
<gene>
    <name evidence="3" type="ORF">SAMN02910343_00870</name>
</gene>
<name>A0A1G5VVD1_9FIRM</name>
<dbReference type="GO" id="GO:0009432">
    <property type="term" value="P:SOS response"/>
    <property type="evidence" value="ECO:0007669"/>
    <property type="project" value="TreeGrafter"/>
</dbReference>
<dbReference type="InterPro" id="IPR050116">
    <property type="entry name" value="DNA_polymerase-Y"/>
</dbReference>
<dbReference type="AlphaFoldDB" id="A0A1G5VVD1"/>
<dbReference type="OrthoDB" id="9808813at2"/>
<organism evidence="3 4">
    <name type="scientific">Allisonella histaminiformans</name>
    <dbReference type="NCBI Taxonomy" id="209880"/>
    <lineage>
        <taxon>Bacteria</taxon>
        <taxon>Bacillati</taxon>
        <taxon>Bacillota</taxon>
        <taxon>Negativicutes</taxon>
        <taxon>Veillonellales</taxon>
        <taxon>Veillonellaceae</taxon>
        <taxon>Allisonella</taxon>
    </lineage>
</organism>
<dbReference type="PROSITE" id="PS50173">
    <property type="entry name" value="UMUC"/>
    <property type="match status" value="1"/>
</dbReference>
<dbReference type="GO" id="GO:0005829">
    <property type="term" value="C:cytosol"/>
    <property type="evidence" value="ECO:0007669"/>
    <property type="project" value="TreeGrafter"/>
</dbReference>
<dbReference type="InterPro" id="IPR001126">
    <property type="entry name" value="UmuC"/>
</dbReference>
<evidence type="ECO:0000313" key="4">
    <source>
        <dbReference type="Proteomes" id="UP000199689"/>
    </source>
</evidence>
<dbReference type="Pfam" id="PF00817">
    <property type="entry name" value="IMS"/>
    <property type="match status" value="1"/>
</dbReference>
<dbReference type="GeneID" id="87755898"/>
<dbReference type="SUPFAM" id="SSF56672">
    <property type="entry name" value="DNA/RNA polymerases"/>
    <property type="match status" value="1"/>
</dbReference>